<dbReference type="AlphaFoldDB" id="G3IGS1"/>
<evidence type="ECO:0000313" key="1">
    <source>
        <dbReference type="EMBL" id="EGV96873.1"/>
    </source>
</evidence>
<evidence type="ECO:0000313" key="2">
    <source>
        <dbReference type="Proteomes" id="UP000001075"/>
    </source>
</evidence>
<dbReference type="Proteomes" id="UP000001075">
    <property type="component" value="Unassembled WGS sequence"/>
</dbReference>
<name>G3IGS1_CRIGR</name>
<proteinExistence type="predicted"/>
<dbReference type="InterPro" id="IPR039110">
    <property type="entry name" value="KNL2-like"/>
</dbReference>
<dbReference type="EMBL" id="JH002624">
    <property type="protein sequence ID" value="EGV96873.1"/>
    <property type="molecule type" value="Genomic_DNA"/>
</dbReference>
<organism evidence="1 2">
    <name type="scientific">Cricetulus griseus</name>
    <name type="common">Chinese hamster</name>
    <name type="synonym">Cricetulus barabensis griseus</name>
    <dbReference type="NCBI Taxonomy" id="10029"/>
    <lineage>
        <taxon>Eukaryota</taxon>
        <taxon>Metazoa</taxon>
        <taxon>Chordata</taxon>
        <taxon>Craniata</taxon>
        <taxon>Vertebrata</taxon>
        <taxon>Euteleostomi</taxon>
        <taxon>Mammalia</taxon>
        <taxon>Eutheria</taxon>
        <taxon>Euarchontoglires</taxon>
        <taxon>Glires</taxon>
        <taxon>Rodentia</taxon>
        <taxon>Myomorpha</taxon>
        <taxon>Muroidea</taxon>
        <taxon>Cricetidae</taxon>
        <taxon>Cricetinae</taxon>
        <taxon>Cricetulus</taxon>
    </lineage>
</organism>
<protein>
    <submittedName>
        <fullName evidence="1">Kinetochore-associated protein KNL-2-like</fullName>
    </submittedName>
</protein>
<reference evidence="2" key="1">
    <citation type="journal article" date="2011" name="Nat. Biotechnol.">
        <title>The genomic sequence of the Chinese hamster ovary (CHO)-K1 cell line.</title>
        <authorList>
            <person name="Xu X."/>
            <person name="Nagarajan H."/>
            <person name="Lewis N.E."/>
            <person name="Pan S."/>
            <person name="Cai Z."/>
            <person name="Liu X."/>
            <person name="Chen W."/>
            <person name="Xie M."/>
            <person name="Wang W."/>
            <person name="Hammond S."/>
            <person name="Andersen M.R."/>
            <person name="Neff N."/>
            <person name="Passarelli B."/>
            <person name="Koh W."/>
            <person name="Fan H.C."/>
            <person name="Wang J."/>
            <person name="Gui Y."/>
            <person name="Lee K.H."/>
            <person name="Betenbaugh M.J."/>
            <person name="Quake S.R."/>
            <person name="Famili I."/>
            <person name="Palsson B.O."/>
            <person name="Wang J."/>
        </authorList>
    </citation>
    <scope>NUCLEOTIDE SEQUENCE [LARGE SCALE GENOMIC DNA]</scope>
    <source>
        <strain evidence="2">CHO K1 cell line</strain>
    </source>
</reference>
<dbReference type="InParanoid" id="G3IGS1"/>
<sequence length="116" mass="13135">MDRNPVSPLSITLPLTDTPQCQHVSPGMLASVKSDDYDKYVFHMQKNAKKFGRRKGGLAWGNIRKKTVENDLSSPTPIRKALFNKDLGDNTAISKYFVDAIESDEEEKDYYFSNSD</sequence>
<dbReference type="GO" id="GO:0000775">
    <property type="term" value="C:chromosome, centromeric region"/>
    <property type="evidence" value="ECO:0007669"/>
    <property type="project" value="TreeGrafter"/>
</dbReference>
<accession>G3IGS1</accession>
<dbReference type="PANTHER" id="PTHR16124:SF3">
    <property type="entry name" value="MIS18-BINDING PROTEIN 1"/>
    <property type="match status" value="1"/>
</dbReference>
<gene>
    <name evidence="1" type="ORF">I79_022996</name>
</gene>
<dbReference type="STRING" id="10029.G3IGS1"/>
<dbReference type="PANTHER" id="PTHR16124">
    <property type="entry name" value="MIS18-BINDING PROTEIN 1"/>
    <property type="match status" value="1"/>
</dbReference>